<gene>
    <name evidence="1" type="ORF">LIER_03851</name>
</gene>
<evidence type="ECO:0000313" key="1">
    <source>
        <dbReference type="EMBL" id="GAA0143088.1"/>
    </source>
</evidence>
<proteinExistence type="predicted"/>
<dbReference type="Proteomes" id="UP001454036">
    <property type="component" value="Unassembled WGS sequence"/>
</dbReference>
<comment type="caution">
    <text evidence="1">The sequence shown here is derived from an EMBL/GenBank/DDBJ whole genome shotgun (WGS) entry which is preliminary data.</text>
</comment>
<sequence>MTLSELAVIAHRVEFYASSFRALQTHQELLDKEMTTIDWTFRASLRDMHSAIMGIVGCKNIGNLVGGVSRSAGIYLKFYIRKALQ</sequence>
<accession>A0AAV3NZB0</accession>
<protein>
    <submittedName>
        <fullName evidence="1">Uncharacterized protein</fullName>
    </submittedName>
</protein>
<evidence type="ECO:0000313" key="2">
    <source>
        <dbReference type="Proteomes" id="UP001454036"/>
    </source>
</evidence>
<name>A0AAV3NZB0_LITER</name>
<keyword evidence="2" id="KW-1185">Reference proteome</keyword>
<organism evidence="1 2">
    <name type="scientific">Lithospermum erythrorhizon</name>
    <name type="common">Purple gromwell</name>
    <name type="synonym">Lithospermum officinale var. erythrorhizon</name>
    <dbReference type="NCBI Taxonomy" id="34254"/>
    <lineage>
        <taxon>Eukaryota</taxon>
        <taxon>Viridiplantae</taxon>
        <taxon>Streptophyta</taxon>
        <taxon>Embryophyta</taxon>
        <taxon>Tracheophyta</taxon>
        <taxon>Spermatophyta</taxon>
        <taxon>Magnoliopsida</taxon>
        <taxon>eudicotyledons</taxon>
        <taxon>Gunneridae</taxon>
        <taxon>Pentapetalae</taxon>
        <taxon>asterids</taxon>
        <taxon>lamiids</taxon>
        <taxon>Boraginales</taxon>
        <taxon>Boraginaceae</taxon>
        <taxon>Boraginoideae</taxon>
        <taxon>Lithospermeae</taxon>
        <taxon>Lithospermum</taxon>
    </lineage>
</organism>
<reference evidence="1 2" key="1">
    <citation type="submission" date="2024-01" db="EMBL/GenBank/DDBJ databases">
        <title>The complete chloroplast genome sequence of Lithospermum erythrorhizon: insights into the phylogenetic relationship among Boraginaceae species and the maternal lineages of purple gromwells.</title>
        <authorList>
            <person name="Okada T."/>
            <person name="Watanabe K."/>
        </authorList>
    </citation>
    <scope>NUCLEOTIDE SEQUENCE [LARGE SCALE GENOMIC DNA]</scope>
</reference>
<dbReference type="EMBL" id="BAABME010000474">
    <property type="protein sequence ID" value="GAA0143088.1"/>
    <property type="molecule type" value="Genomic_DNA"/>
</dbReference>
<dbReference type="AlphaFoldDB" id="A0AAV3NZB0"/>